<evidence type="ECO:0000256" key="2">
    <source>
        <dbReference type="SAM" id="MobiDB-lite"/>
    </source>
</evidence>
<dbReference type="AlphaFoldDB" id="A0A6A4KMC6"/>
<gene>
    <name evidence="3" type="ORF">GE061_001151</name>
</gene>
<evidence type="ECO:0000313" key="4">
    <source>
        <dbReference type="Proteomes" id="UP000466442"/>
    </source>
</evidence>
<protein>
    <submittedName>
        <fullName evidence="3">Uncharacterized protein</fullName>
    </submittedName>
</protein>
<keyword evidence="4" id="KW-1185">Reference proteome</keyword>
<organism evidence="3 4">
    <name type="scientific">Apolygus lucorum</name>
    <name type="common">Small green plant bug</name>
    <name type="synonym">Lygocoris lucorum</name>
    <dbReference type="NCBI Taxonomy" id="248454"/>
    <lineage>
        <taxon>Eukaryota</taxon>
        <taxon>Metazoa</taxon>
        <taxon>Ecdysozoa</taxon>
        <taxon>Arthropoda</taxon>
        <taxon>Hexapoda</taxon>
        <taxon>Insecta</taxon>
        <taxon>Pterygota</taxon>
        <taxon>Neoptera</taxon>
        <taxon>Paraneoptera</taxon>
        <taxon>Hemiptera</taxon>
        <taxon>Heteroptera</taxon>
        <taxon>Panheteroptera</taxon>
        <taxon>Cimicomorpha</taxon>
        <taxon>Miridae</taxon>
        <taxon>Mirini</taxon>
        <taxon>Apolygus</taxon>
    </lineage>
</organism>
<sequence length="288" mass="32872">MSQKSLQEFFTPRAENTPKRRRSKSSPSSEEKKRPKKQTLFTSMGTSGKVGELSVDELTTLFSNLIDSKGLATKQDLASTNAEIASLKKENVELRKKVDNLHDRLKVYDRHMRKNNLIFGGIELGDGNPSEVVREFIREVLQIENEIHIGRAFPLGRQGLKKRPLMVEFVKGDDVNLIMSKVACLKGTSFFVHRDYSQENRIIRSKLTSIRKEILKLKQDTVTSFRREALVVKDVPFVWDLEEGLRTAKGEDGVRVMTEILSLDLSDIVARLRLESNVRDRNSQQQAD</sequence>
<proteinExistence type="predicted"/>
<dbReference type="EMBL" id="WIXP02000001">
    <property type="protein sequence ID" value="KAF6216801.1"/>
    <property type="molecule type" value="Genomic_DNA"/>
</dbReference>
<feature type="coiled-coil region" evidence="1">
    <location>
        <begin position="77"/>
        <end position="104"/>
    </location>
</feature>
<dbReference type="Proteomes" id="UP000466442">
    <property type="component" value="Linkage Group LG1"/>
</dbReference>
<comment type="caution">
    <text evidence="3">The sequence shown here is derived from an EMBL/GenBank/DDBJ whole genome shotgun (WGS) entry which is preliminary data.</text>
</comment>
<evidence type="ECO:0000313" key="3">
    <source>
        <dbReference type="EMBL" id="KAF6216801.1"/>
    </source>
</evidence>
<dbReference type="OrthoDB" id="8054125at2759"/>
<reference evidence="3" key="1">
    <citation type="journal article" date="2021" name="Mol. Ecol. Resour.">
        <title>Apolygus lucorum genome provides insights into omnivorousness and mesophyll feeding.</title>
        <authorList>
            <person name="Liu Y."/>
            <person name="Liu H."/>
            <person name="Wang H."/>
            <person name="Huang T."/>
            <person name="Liu B."/>
            <person name="Yang B."/>
            <person name="Yin L."/>
            <person name="Li B."/>
            <person name="Zhang Y."/>
            <person name="Zhang S."/>
            <person name="Jiang F."/>
            <person name="Zhang X."/>
            <person name="Ren Y."/>
            <person name="Wang B."/>
            <person name="Wang S."/>
            <person name="Lu Y."/>
            <person name="Wu K."/>
            <person name="Fan W."/>
            <person name="Wang G."/>
        </authorList>
    </citation>
    <scope>NUCLEOTIDE SEQUENCE</scope>
    <source>
        <strain evidence="3">12Hb</strain>
    </source>
</reference>
<keyword evidence="1" id="KW-0175">Coiled coil</keyword>
<name>A0A6A4KMC6_APOLU</name>
<evidence type="ECO:0000256" key="1">
    <source>
        <dbReference type="SAM" id="Coils"/>
    </source>
</evidence>
<feature type="region of interest" description="Disordered" evidence="2">
    <location>
        <begin position="1"/>
        <end position="46"/>
    </location>
</feature>
<accession>A0A6A4KMC6</accession>